<keyword evidence="8" id="KW-1185">Reference proteome</keyword>
<dbReference type="Pfam" id="PF00583">
    <property type="entry name" value="Acetyltransf_1"/>
    <property type="match status" value="1"/>
</dbReference>
<keyword evidence="3" id="KW-0012">Acyltransferase</keyword>
<evidence type="ECO:0000256" key="4">
    <source>
        <dbReference type="SAM" id="Coils"/>
    </source>
</evidence>
<comment type="similarity">
    <text evidence="1">Belongs to the acetyltransferase family.</text>
</comment>
<evidence type="ECO:0000256" key="5">
    <source>
        <dbReference type="SAM" id="Phobius"/>
    </source>
</evidence>
<feature type="coiled-coil region" evidence="4">
    <location>
        <begin position="16"/>
        <end position="43"/>
    </location>
</feature>
<proteinExistence type="inferred from homology"/>
<sequence>MTFTIRAARLDDCKDIARLITELAEYENRADQVKTSQQDLEQNGFCANPLFNVIIAEVPEQHKTKEGYTKVAYLLYFFSYTSIAGKGVFVGGLYVMPEFRRNGIGKALMTRVAQLGLAAGCNELNFTVLDWNKPAQDFYFSQGCTDITMEIGFRYMRCKREDLEKLAKN</sequence>
<feature type="domain" description="N-acetyltransferase" evidence="6">
    <location>
        <begin position="3"/>
        <end position="161"/>
    </location>
</feature>
<dbReference type="InterPro" id="IPR016181">
    <property type="entry name" value="Acyl_CoA_acyltransferase"/>
</dbReference>
<dbReference type="FunFam" id="3.40.630.30:FF:000064">
    <property type="entry name" value="GNAT family acetyltransferase"/>
    <property type="match status" value="1"/>
</dbReference>
<dbReference type="InterPro" id="IPR000182">
    <property type="entry name" value="GNAT_dom"/>
</dbReference>
<evidence type="ECO:0000313" key="7">
    <source>
        <dbReference type="EMBL" id="KAK7928998.1"/>
    </source>
</evidence>
<name>A0AAW0PW21_9GOBI</name>
<dbReference type="CDD" id="cd04301">
    <property type="entry name" value="NAT_SF"/>
    <property type="match status" value="1"/>
</dbReference>
<evidence type="ECO:0000313" key="8">
    <source>
        <dbReference type="Proteomes" id="UP001460270"/>
    </source>
</evidence>
<evidence type="ECO:0000256" key="3">
    <source>
        <dbReference type="ARBA" id="ARBA00023315"/>
    </source>
</evidence>
<reference evidence="8" key="1">
    <citation type="submission" date="2024-04" db="EMBL/GenBank/DDBJ databases">
        <title>Salinicola lusitanus LLJ914,a marine bacterium isolated from the Okinawa Trough.</title>
        <authorList>
            <person name="Li J."/>
        </authorList>
    </citation>
    <scope>NUCLEOTIDE SEQUENCE [LARGE SCALE GENOMIC DNA]</scope>
</reference>
<organism evidence="7 8">
    <name type="scientific">Mugilogobius chulae</name>
    <name type="common">yellowstripe goby</name>
    <dbReference type="NCBI Taxonomy" id="88201"/>
    <lineage>
        <taxon>Eukaryota</taxon>
        <taxon>Metazoa</taxon>
        <taxon>Chordata</taxon>
        <taxon>Craniata</taxon>
        <taxon>Vertebrata</taxon>
        <taxon>Euteleostomi</taxon>
        <taxon>Actinopterygii</taxon>
        <taxon>Neopterygii</taxon>
        <taxon>Teleostei</taxon>
        <taxon>Neoteleostei</taxon>
        <taxon>Acanthomorphata</taxon>
        <taxon>Gobiaria</taxon>
        <taxon>Gobiiformes</taxon>
        <taxon>Gobioidei</taxon>
        <taxon>Gobiidae</taxon>
        <taxon>Gobionellinae</taxon>
        <taxon>Mugilogobius</taxon>
    </lineage>
</organism>
<keyword evidence="4" id="KW-0175">Coiled coil</keyword>
<keyword evidence="5" id="KW-0472">Membrane</keyword>
<feature type="transmembrane region" description="Helical" evidence="5">
    <location>
        <begin position="73"/>
        <end position="96"/>
    </location>
</feature>
<accession>A0AAW0PW21</accession>
<dbReference type="PANTHER" id="PTHR10545:SF66">
    <property type="entry name" value="DIAMINE N-ACETYLTRANSFERASE 2-RELATED"/>
    <property type="match status" value="1"/>
</dbReference>
<keyword evidence="5" id="KW-0812">Transmembrane</keyword>
<dbReference type="Gene3D" id="3.40.630.30">
    <property type="match status" value="1"/>
</dbReference>
<dbReference type="PROSITE" id="PS51186">
    <property type="entry name" value="GNAT"/>
    <property type="match status" value="1"/>
</dbReference>
<keyword evidence="2" id="KW-0808">Transferase</keyword>
<dbReference type="EMBL" id="JBBPFD010000004">
    <property type="protein sequence ID" value="KAK7928998.1"/>
    <property type="molecule type" value="Genomic_DNA"/>
</dbReference>
<evidence type="ECO:0000256" key="2">
    <source>
        <dbReference type="ARBA" id="ARBA00022679"/>
    </source>
</evidence>
<evidence type="ECO:0000259" key="6">
    <source>
        <dbReference type="PROSITE" id="PS51186"/>
    </source>
</evidence>
<dbReference type="InterPro" id="IPR051016">
    <property type="entry name" value="Diverse_Substrate_AcTransf"/>
</dbReference>
<dbReference type="PANTHER" id="PTHR10545">
    <property type="entry name" value="DIAMINE N-ACETYLTRANSFERASE"/>
    <property type="match status" value="1"/>
</dbReference>
<dbReference type="AlphaFoldDB" id="A0AAW0PW21"/>
<dbReference type="SUPFAM" id="SSF55729">
    <property type="entry name" value="Acyl-CoA N-acyltransferases (Nat)"/>
    <property type="match status" value="1"/>
</dbReference>
<protein>
    <recommendedName>
        <fullName evidence="6">N-acetyltransferase domain-containing protein</fullName>
    </recommendedName>
</protein>
<dbReference type="GO" id="GO:0008080">
    <property type="term" value="F:N-acetyltransferase activity"/>
    <property type="evidence" value="ECO:0007669"/>
    <property type="project" value="TreeGrafter"/>
</dbReference>
<keyword evidence="5" id="KW-1133">Transmembrane helix</keyword>
<evidence type="ECO:0000256" key="1">
    <source>
        <dbReference type="ARBA" id="ARBA00008694"/>
    </source>
</evidence>
<dbReference type="Proteomes" id="UP001460270">
    <property type="component" value="Unassembled WGS sequence"/>
</dbReference>
<comment type="caution">
    <text evidence="7">The sequence shown here is derived from an EMBL/GenBank/DDBJ whole genome shotgun (WGS) entry which is preliminary data.</text>
</comment>
<gene>
    <name evidence="7" type="ORF">WMY93_005393</name>
</gene>